<accession>A0ABD1DQZ4</accession>
<organism evidence="2 3">
    <name type="scientific">Culex pipiens pipiens</name>
    <name type="common">Northern house mosquito</name>
    <dbReference type="NCBI Taxonomy" id="38569"/>
    <lineage>
        <taxon>Eukaryota</taxon>
        <taxon>Metazoa</taxon>
        <taxon>Ecdysozoa</taxon>
        <taxon>Arthropoda</taxon>
        <taxon>Hexapoda</taxon>
        <taxon>Insecta</taxon>
        <taxon>Pterygota</taxon>
        <taxon>Neoptera</taxon>
        <taxon>Endopterygota</taxon>
        <taxon>Diptera</taxon>
        <taxon>Nematocera</taxon>
        <taxon>Culicoidea</taxon>
        <taxon>Culicidae</taxon>
        <taxon>Culicinae</taxon>
        <taxon>Culicini</taxon>
        <taxon>Culex</taxon>
        <taxon>Culex</taxon>
    </lineage>
</organism>
<feature type="compositionally biased region" description="Basic and acidic residues" evidence="1">
    <location>
        <begin position="307"/>
        <end position="316"/>
    </location>
</feature>
<proteinExistence type="predicted"/>
<comment type="caution">
    <text evidence="2">The sequence shown here is derived from an EMBL/GenBank/DDBJ whole genome shotgun (WGS) entry which is preliminary data.</text>
</comment>
<keyword evidence="3" id="KW-1185">Reference proteome</keyword>
<evidence type="ECO:0000256" key="1">
    <source>
        <dbReference type="SAM" id="MobiDB-lite"/>
    </source>
</evidence>
<dbReference type="AlphaFoldDB" id="A0ABD1DQZ4"/>
<sequence length="352" mass="40695">MPRVDYFKATSAYAVKKHLESSRLADTAYVQLAVPLAPEAAPYVLFYVGTDNKFSHDDVRRRWKTTKRLLKNEGIKVIGFASDGDPKLLKAMLNETSFLSRLQRSKWGPFFIVNNIPLEHVYIQDIIHLLNKIRNKLLNSKELKFGILTINKDHLQLLINTISKDKHGLNDTDASTKDRMKFDPTWRIMQKDVRDCLEEFVPGSEGTVMLLQLMSQIYEAYCEINLVPLERIFKICMKELGERLRNAFMKSQISYRRKNDLKFNNIIRKQNKYPNPPHPMPTDDEHIYEQSLVPVSQDRSPVRGGWHHQETGTGKEKLPSRYRRTFVVSLATVLTLCGRISFPGLPLYVSSV</sequence>
<name>A0ABD1DQZ4_CULPP</name>
<evidence type="ECO:0000313" key="2">
    <source>
        <dbReference type="EMBL" id="KAL1401987.1"/>
    </source>
</evidence>
<reference evidence="2 3" key="1">
    <citation type="submission" date="2024-05" db="EMBL/GenBank/DDBJ databases">
        <title>Culex pipiens pipiens assembly and annotation.</title>
        <authorList>
            <person name="Alout H."/>
            <person name="Durand T."/>
        </authorList>
    </citation>
    <scope>NUCLEOTIDE SEQUENCE [LARGE SCALE GENOMIC DNA]</scope>
    <source>
        <strain evidence="2">HA-2024</strain>
        <tissue evidence="2">Whole body</tissue>
    </source>
</reference>
<dbReference type="EMBL" id="JBEHCU010003766">
    <property type="protein sequence ID" value="KAL1401987.1"/>
    <property type="molecule type" value="Genomic_DNA"/>
</dbReference>
<gene>
    <name evidence="2" type="ORF">pipiens_006282</name>
</gene>
<feature type="region of interest" description="Disordered" evidence="1">
    <location>
        <begin position="297"/>
        <end position="316"/>
    </location>
</feature>
<dbReference type="Proteomes" id="UP001562425">
    <property type="component" value="Unassembled WGS sequence"/>
</dbReference>
<protein>
    <submittedName>
        <fullName evidence="2">Uncharacterized protein</fullName>
    </submittedName>
</protein>
<evidence type="ECO:0000313" key="3">
    <source>
        <dbReference type="Proteomes" id="UP001562425"/>
    </source>
</evidence>